<protein>
    <recommendedName>
        <fullName evidence="9">Protein APCDD1</fullName>
    </recommendedName>
</protein>
<dbReference type="PANTHER" id="PTHR31021">
    <property type="entry name" value="ADENOMATOSIS POLYPOSIS COLI DOWN-REGULATED 1"/>
    <property type="match status" value="1"/>
</dbReference>
<dbReference type="STRING" id="62062.ENSHHUP00000078803"/>
<feature type="signal peptide" evidence="10">
    <location>
        <begin position="1"/>
        <end position="19"/>
    </location>
</feature>
<dbReference type="Pfam" id="PF14921">
    <property type="entry name" value="APCDDC"/>
    <property type="match status" value="2"/>
</dbReference>
<dbReference type="SMART" id="SM01352">
    <property type="entry name" value="APCDDC"/>
    <property type="match status" value="2"/>
</dbReference>
<keyword evidence="13" id="KW-1185">Reference proteome</keyword>
<reference evidence="13" key="1">
    <citation type="submission" date="2018-06" db="EMBL/GenBank/DDBJ databases">
        <title>Genome assembly of Danube salmon.</title>
        <authorList>
            <person name="Macqueen D.J."/>
            <person name="Gundappa M.K."/>
        </authorList>
    </citation>
    <scope>NUCLEOTIDE SEQUENCE [LARGE SCALE GENOMIC DNA]</scope>
</reference>
<evidence type="ECO:0000256" key="9">
    <source>
        <dbReference type="ARBA" id="ARBA00040474"/>
    </source>
</evidence>
<feature type="domain" description="APCDD1" evidence="11">
    <location>
        <begin position="60"/>
        <end position="300"/>
    </location>
</feature>
<evidence type="ECO:0000256" key="10">
    <source>
        <dbReference type="SAM" id="SignalP"/>
    </source>
</evidence>
<keyword evidence="7" id="KW-0325">Glycoprotein</keyword>
<dbReference type="Ensembl" id="ENSHHUT00000081348.1">
    <property type="protein sequence ID" value="ENSHHUP00000078803.1"/>
    <property type="gene ID" value="ENSHHUG00000045977.1"/>
</dbReference>
<evidence type="ECO:0000256" key="8">
    <source>
        <dbReference type="ARBA" id="ARBA00038384"/>
    </source>
</evidence>
<evidence type="ECO:0000313" key="12">
    <source>
        <dbReference type="Ensembl" id="ENSHHUP00000078803.1"/>
    </source>
</evidence>
<comment type="similarity">
    <text evidence="8">Belongs to the APCDD1 family.</text>
</comment>
<feature type="domain" description="APCDD1" evidence="11">
    <location>
        <begin position="301"/>
        <end position="491"/>
    </location>
</feature>
<evidence type="ECO:0000256" key="5">
    <source>
        <dbReference type="ARBA" id="ARBA00022729"/>
    </source>
</evidence>
<evidence type="ECO:0000256" key="7">
    <source>
        <dbReference type="ARBA" id="ARBA00023180"/>
    </source>
</evidence>
<comment type="subcellular location">
    <subcellularLocation>
        <location evidence="1">Cell membrane</location>
        <topology evidence="1">Single-pass type I membrane protein</topology>
    </subcellularLocation>
</comment>
<keyword evidence="4" id="KW-0812">Transmembrane</keyword>
<dbReference type="AlphaFoldDB" id="A0A4W5QYI2"/>
<evidence type="ECO:0000256" key="6">
    <source>
        <dbReference type="ARBA" id="ARBA00023136"/>
    </source>
</evidence>
<dbReference type="GO" id="GO:0017147">
    <property type="term" value="F:Wnt-protein binding"/>
    <property type="evidence" value="ECO:0007669"/>
    <property type="project" value="InterPro"/>
</dbReference>
<dbReference type="GeneTree" id="ENSGT00640000091492"/>
<organism evidence="12 13">
    <name type="scientific">Hucho hucho</name>
    <name type="common">huchen</name>
    <dbReference type="NCBI Taxonomy" id="62062"/>
    <lineage>
        <taxon>Eukaryota</taxon>
        <taxon>Metazoa</taxon>
        <taxon>Chordata</taxon>
        <taxon>Craniata</taxon>
        <taxon>Vertebrata</taxon>
        <taxon>Euteleostomi</taxon>
        <taxon>Actinopterygii</taxon>
        <taxon>Neopterygii</taxon>
        <taxon>Teleostei</taxon>
        <taxon>Protacanthopterygii</taxon>
        <taxon>Salmoniformes</taxon>
        <taxon>Salmonidae</taxon>
        <taxon>Salmoninae</taxon>
        <taxon>Hucho</taxon>
    </lineage>
</organism>
<keyword evidence="5 10" id="KW-0732">Signal</keyword>
<dbReference type="GO" id="GO:0030178">
    <property type="term" value="P:negative regulation of Wnt signaling pathway"/>
    <property type="evidence" value="ECO:0007669"/>
    <property type="project" value="InterPro"/>
</dbReference>
<feature type="chain" id="PRO_5021203736" description="Protein APCDD1" evidence="10">
    <location>
        <begin position="20"/>
        <end position="534"/>
    </location>
</feature>
<dbReference type="GO" id="GO:0005886">
    <property type="term" value="C:plasma membrane"/>
    <property type="evidence" value="ECO:0007669"/>
    <property type="project" value="UniProtKB-SubCell"/>
</dbReference>
<accession>A0A4W5QYI2</accession>
<evidence type="ECO:0000256" key="4">
    <source>
        <dbReference type="ARBA" id="ARBA00022692"/>
    </source>
</evidence>
<dbReference type="InterPro" id="IPR029405">
    <property type="entry name" value="APCDD1_dom"/>
</dbReference>
<evidence type="ECO:0000259" key="11">
    <source>
        <dbReference type="SMART" id="SM01352"/>
    </source>
</evidence>
<keyword evidence="6" id="KW-0472">Membrane</keyword>
<dbReference type="GO" id="GO:0016055">
    <property type="term" value="P:Wnt signaling pathway"/>
    <property type="evidence" value="ECO:0007669"/>
    <property type="project" value="UniProtKB-KW"/>
</dbReference>
<name>A0A4W5QYI2_9TELE</name>
<reference evidence="12" key="2">
    <citation type="submission" date="2025-08" db="UniProtKB">
        <authorList>
            <consortium name="Ensembl"/>
        </authorList>
    </citation>
    <scope>IDENTIFICATION</scope>
</reference>
<keyword evidence="3" id="KW-0879">Wnt signaling pathway</keyword>
<dbReference type="PANTHER" id="PTHR31021:SF2">
    <property type="entry name" value="PROTEIN APCDD1"/>
    <property type="match status" value="1"/>
</dbReference>
<dbReference type="Proteomes" id="UP000314982">
    <property type="component" value="Unassembled WGS sequence"/>
</dbReference>
<evidence type="ECO:0000313" key="13">
    <source>
        <dbReference type="Proteomes" id="UP000314982"/>
    </source>
</evidence>
<reference evidence="12" key="3">
    <citation type="submission" date="2025-09" db="UniProtKB">
        <authorList>
            <consortium name="Ensembl"/>
        </authorList>
    </citation>
    <scope>IDENTIFICATION</scope>
</reference>
<sequence>MSSQSRLTMLLIKLIISTAFFSNGGCEGSLLHSDIRASVRSLGRKHGQQHDRRAAIVASQCHYMLNHLHGRGQISVHMPPNIAGHWVSTSCEVRPGPEFITRSYLFHHNHTFQVLQFHYRDNRCSSPTYTILARGQLHLRQASWVVRGGTKADYQLHSVQVVFHSPEVARDLSQWLNPSCGAPSLVGGELWESWEPHISYDLWGEEEERGRDCARRLGFTMNELQLVRVEQHRHHGVRVPDDHIEELFLGDVHTERAQRTHHKPSSYQPPLQNTKNHERPCLICRAIARADQHHPPILPCKENLSVKLQGQWVSQRCEVRPGVLFLTRHFVFHNHNRTWEGHYWHYSDPVCRHPTFSLYARGHYSHAVLSTRVLGGTEFVFTVDHMRVTPMDQVTTSLLNIFRGNECGAEGSWRQGMEQDVTPTHGCAALGIRLPHTEYELFRMDRDSADHLLLFNGQRPTDGSSPNQPHKTATSYQAPLVQCTGAGHGPTDWGREADQLHRLGSSCCKQGESGGMLDVVKVLLIAAIPVLHLS</sequence>
<evidence type="ECO:0000256" key="3">
    <source>
        <dbReference type="ARBA" id="ARBA00022687"/>
    </source>
</evidence>
<proteinExistence type="inferred from homology"/>
<evidence type="ECO:0000256" key="2">
    <source>
        <dbReference type="ARBA" id="ARBA00022475"/>
    </source>
</evidence>
<dbReference type="InterPro" id="IPR042425">
    <property type="entry name" value="APCDD1"/>
</dbReference>
<evidence type="ECO:0000256" key="1">
    <source>
        <dbReference type="ARBA" id="ARBA00004251"/>
    </source>
</evidence>
<gene>
    <name evidence="12" type="primary">APCDD1</name>
</gene>
<keyword evidence="2" id="KW-1003">Cell membrane</keyword>